<feature type="compositionally biased region" description="Gly residues" evidence="1">
    <location>
        <begin position="125"/>
        <end position="138"/>
    </location>
</feature>
<organism evidence="2 3">
    <name type="scientific">Leishmania enriettii</name>
    <dbReference type="NCBI Taxonomy" id="5663"/>
    <lineage>
        <taxon>Eukaryota</taxon>
        <taxon>Discoba</taxon>
        <taxon>Euglenozoa</taxon>
        <taxon>Kinetoplastea</taxon>
        <taxon>Metakinetoplastina</taxon>
        <taxon>Trypanosomatida</taxon>
        <taxon>Trypanosomatidae</taxon>
        <taxon>Leishmaniinae</taxon>
        <taxon>Leishmania</taxon>
    </lineage>
</organism>
<comment type="caution">
    <text evidence="2">The sequence shown here is derived from an EMBL/GenBank/DDBJ whole genome shotgun (WGS) entry which is preliminary data.</text>
</comment>
<dbReference type="AlphaFoldDB" id="A0A836H347"/>
<dbReference type="GeneID" id="94174067"/>
<feature type="compositionally biased region" description="Low complexity" evidence="1">
    <location>
        <begin position="144"/>
        <end position="160"/>
    </location>
</feature>
<dbReference type="RefSeq" id="XP_067694970.1">
    <property type="nucleotide sequence ID" value="XM_067838557.1"/>
</dbReference>
<sequence>MAAADQLRYAAQLIELARGEETEDGNPLTAVRHYTTAMEVIASEASKCAGTISSGEARRFFLFQIRSKLEMYYERAELLLQVANGSGLIDKPNHSSGDALAFQASDPLALFASTVASETNNSDSGGAGVHAAGGGGSVLGIPLQSQQANHPAPPAHAQSNYDDSREPPMSCYLKPDDDETSAPPPVMPEMDLDELLRNLGAPPES</sequence>
<evidence type="ECO:0000313" key="3">
    <source>
        <dbReference type="Proteomes" id="UP000674179"/>
    </source>
</evidence>
<dbReference type="OrthoDB" id="277516at2759"/>
<evidence type="ECO:0000256" key="1">
    <source>
        <dbReference type="SAM" id="MobiDB-lite"/>
    </source>
</evidence>
<proteinExistence type="predicted"/>
<protein>
    <submittedName>
        <fullName evidence="2">Uncharacterized protein</fullName>
    </submittedName>
</protein>
<reference evidence="2 3" key="1">
    <citation type="submission" date="2021-02" db="EMBL/GenBank/DDBJ databases">
        <title>Leishmania (Mundinia) enrietti genome sequencing and assembly.</title>
        <authorList>
            <person name="Almutairi H."/>
            <person name="Gatherer D."/>
        </authorList>
    </citation>
    <scope>NUCLEOTIDE SEQUENCE [LARGE SCALE GENOMIC DNA]</scope>
    <source>
        <strain evidence="2">CUR178</strain>
    </source>
</reference>
<accession>A0A836H347</accession>
<gene>
    <name evidence="2" type="ORF">CUR178_06906</name>
</gene>
<dbReference type="EMBL" id="JAFHKP010000011">
    <property type="protein sequence ID" value="KAG5483909.1"/>
    <property type="molecule type" value="Genomic_DNA"/>
</dbReference>
<dbReference type="KEGG" id="lenr:94174067"/>
<keyword evidence="3" id="KW-1185">Reference proteome</keyword>
<feature type="region of interest" description="Disordered" evidence="1">
    <location>
        <begin position="119"/>
        <end position="189"/>
    </location>
</feature>
<evidence type="ECO:0000313" key="2">
    <source>
        <dbReference type="EMBL" id="KAG5483909.1"/>
    </source>
</evidence>
<dbReference type="Proteomes" id="UP000674179">
    <property type="component" value="Chromosome 11"/>
</dbReference>
<name>A0A836H347_LEIEN</name>